<name>A0A2G2XIX6_CAPBA</name>
<gene>
    <name evidence="1" type="ORF">CQW23_05932</name>
</gene>
<keyword evidence="2" id="KW-1185">Reference proteome</keyword>
<accession>A0A2G2XIX6</accession>
<dbReference type="OrthoDB" id="1938177at2759"/>
<sequence length="116" mass="13125">METEERELHKLTRFLTREGNAVNHQFGSKSNEGQTEGVIFDHLHSTAFQYSSLGRTILGPAQIEYKYNHHKSSEGLHPRMVRVIDDDIPLAQFAVVFQGAPWTDPDTIAINAGYLE</sequence>
<dbReference type="EMBL" id="MLFT02000002">
    <property type="protein sequence ID" value="PHT57446.1"/>
    <property type="molecule type" value="Genomic_DNA"/>
</dbReference>
<proteinExistence type="predicted"/>
<organism evidence="1 2">
    <name type="scientific">Capsicum baccatum</name>
    <name type="common">Peruvian pepper</name>
    <dbReference type="NCBI Taxonomy" id="33114"/>
    <lineage>
        <taxon>Eukaryota</taxon>
        <taxon>Viridiplantae</taxon>
        <taxon>Streptophyta</taxon>
        <taxon>Embryophyta</taxon>
        <taxon>Tracheophyta</taxon>
        <taxon>Spermatophyta</taxon>
        <taxon>Magnoliopsida</taxon>
        <taxon>eudicotyledons</taxon>
        <taxon>Gunneridae</taxon>
        <taxon>Pentapetalae</taxon>
        <taxon>asterids</taxon>
        <taxon>lamiids</taxon>
        <taxon>Solanales</taxon>
        <taxon>Solanaceae</taxon>
        <taxon>Solanoideae</taxon>
        <taxon>Capsiceae</taxon>
        <taxon>Capsicum</taxon>
    </lineage>
</organism>
<reference evidence="2" key="2">
    <citation type="journal article" date="2017" name="J. Anim. Genet.">
        <title>Multiple reference genome sequences of hot pepper reveal the massive evolution of plant disease resistance genes by retroduplication.</title>
        <authorList>
            <person name="Kim S."/>
            <person name="Park J."/>
            <person name="Yeom S.-I."/>
            <person name="Kim Y.-M."/>
            <person name="Seo E."/>
            <person name="Kim K.-T."/>
            <person name="Kim M.-S."/>
            <person name="Lee J.M."/>
            <person name="Cheong K."/>
            <person name="Shin H.-S."/>
            <person name="Kim S.-B."/>
            <person name="Han K."/>
            <person name="Lee J."/>
            <person name="Park M."/>
            <person name="Lee H.-A."/>
            <person name="Lee H.-Y."/>
            <person name="Lee Y."/>
            <person name="Oh S."/>
            <person name="Lee J.H."/>
            <person name="Choi E."/>
            <person name="Choi E."/>
            <person name="Lee S.E."/>
            <person name="Jeon J."/>
            <person name="Kim H."/>
            <person name="Choi G."/>
            <person name="Song H."/>
            <person name="Lee J."/>
            <person name="Lee S.-C."/>
            <person name="Kwon J.-K."/>
            <person name="Lee H.-Y."/>
            <person name="Koo N."/>
            <person name="Hong Y."/>
            <person name="Kim R.W."/>
            <person name="Kang W.-H."/>
            <person name="Huh J.H."/>
            <person name="Kang B.-C."/>
            <person name="Yang T.-J."/>
            <person name="Lee Y.-H."/>
            <person name="Bennetzen J.L."/>
            <person name="Choi D."/>
        </authorList>
    </citation>
    <scope>NUCLEOTIDE SEQUENCE [LARGE SCALE GENOMIC DNA]</scope>
    <source>
        <strain evidence="2">cv. PBC81</strain>
    </source>
</reference>
<evidence type="ECO:0000313" key="2">
    <source>
        <dbReference type="Proteomes" id="UP000224567"/>
    </source>
</evidence>
<protein>
    <submittedName>
        <fullName evidence="1">Uncharacterized protein</fullName>
    </submittedName>
</protein>
<reference evidence="1 2" key="1">
    <citation type="journal article" date="2017" name="Genome Biol.">
        <title>New reference genome sequences of hot pepper reveal the massive evolution of plant disease-resistance genes by retroduplication.</title>
        <authorList>
            <person name="Kim S."/>
            <person name="Park J."/>
            <person name="Yeom S.I."/>
            <person name="Kim Y.M."/>
            <person name="Seo E."/>
            <person name="Kim K.T."/>
            <person name="Kim M.S."/>
            <person name="Lee J.M."/>
            <person name="Cheong K."/>
            <person name="Shin H.S."/>
            <person name="Kim S.B."/>
            <person name="Han K."/>
            <person name="Lee J."/>
            <person name="Park M."/>
            <person name="Lee H.A."/>
            <person name="Lee H.Y."/>
            <person name="Lee Y."/>
            <person name="Oh S."/>
            <person name="Lee J.H."/>
            <person name="Choi E."/>
            <person name="Choi E."/>
            <person name="Lee S.E."/>
            <person name="Jeon J."/>
            <person name="Kim H."/>
            <person name="Choi G."/>
            <person name="Song H."/>
            <person name="Lee J."/>
            <person name="Lee S.C."/>
            <person name="Kwon J.K."/>
            <person name="Lee H.Y."/>
            <person name="Koo N."/>
            <person name="Hong Y."/>
            <person name="Kim R.W."/>
            <person name="Kang W.H."/>
            <person name="Huh J.H."/>
            <person name="Kang B.C."/>
            <person name="Yang T.J."/>
            <person name="Lee Y.H."/>
            <person name="Bennetzen J.L."/>
            <person name="Choi D."/>
        </authorList>
    </citation>
    <scope>NUCLEOTIDE SEQUENCE [LARGE SCALE GENOMIC DNA]</scope>
    <source>
        <strain evidence="2">cv. PBC81</strain>
    </source>
</reference>
<dbReference type="Proteomes" id="UP000224567">
    <property type="component" value="Unassembled WGS sequence"/>
</dbReference>
<comment type="caution">
    <text evidence="1">The sequence shown here is derived from an EMBL/GenBank/DDBJ whole genome shotgun (WGS) entry which is preliminary data.</text>
</comment>
<dbReference type="STRING" id="33114.A0A2G2XIX6"/>
<evidence type="ECO:0000313" key="1">
    <source>
        <dbReference type="EMBL" id="PHT57446.1"/>
    </source>
</evidence>
<dbReference type="AlphaFoldDB" id="A0A2G2XIX6"/>